<sequence length="432" mass="48434">MLAKYRGFGAFGAALVLLRACCPGRAESMPPCMERRCMIGRCLCLDQAFNSNCLDGARNPHAAAFLYALIDAVPKDRTARVEQICLISKSLRQTYEALHERDARNMTKLLEQVALVTDGYRALGHRVHRIGVTFYDVFMHLAREALLEMDACPSATPSRTLMWFVSSRDVDAALNVKLALAALEAESRGWGLRVVHNSQAKAVVDSVERALPAHCRSRLESVSLASMGINLPRIRRGQLSCLQASKIYFEGTRDTVVIAGGEDVIVRRPISDQELSYTMLGAPWTWCRAPKHKNTDECRFGGNGGFAIRNPAFVAEHGIQARPKVEGFKAWARECGTMHHNDDIYLAIKMNELYVNGTLGRFRPAPYDALVRFAAETIESDDPVALHKTWKYLSPEYTVRQFRKPLLLIRASLGNANREARARKNETNRRQR</sequence>
<dbReference type="AlphaFoldDB" id="A0A6S8V817"/>
<dbReference type="EMBL" id="HBIW01014447">
    <property type="protein sequence ID" value="CAE0696989.1"/>
    <property type="molecule type" value="Transcribed_RNA"/>
</dbReference>
<feature type="domain" description="DUF5672" evidence="2">
    <location>
        <begin position="270"/>
        <end position="380"/>
    </location>
</feature>
<dbReference type="Proteomes" id="UP000789595">
    <property type="component" value="Unassembled WGS sequence"/>
</dbReference>
<organism evidence="3">
    <name type="scientific">Pelagomonas calceolata</name>
    <dbReference type="NCBI Taxonomy" id="35677"/>
    <lineage>
        <taxon>Eukaryota</taxon>
        <taxon>Sar</taxon>
        <taxon>Stramenopiles</taxon>
        <taxon>Ochrophyta</taxon>
        <taxon>Pelagophyceae</taxon>
        <taxon>Pelagomonadales</taxon>
        <taxon>Pelagomonadaceae</taxon>
        <taxon>Pelagomonas</taxon>
    </lineage>
</organism>
<reference evidence="3" key="1">
    <citation type="submission" date="2021-01" db="EMBL/GenBank/DDBJ databases">
        <authorList>
            <person name="Corre E."/>
            <person name="Pelletier E."/>
            <person name="Niang G."/>
            <person name="Scheremetjew M."/>
            <person name="Finn R."/>
            <person name="Kale V."/>
            <person name="Holt S."/>
            <person name="Cochrane G."/>
            <person name="Meng A."/>
            <person name="Brown T."/>
            <person name="Cohen L."/>
        </authorList>
    </citation>
    <scope>NUCLEOTIDE SEQUENCE</scope>
    <source>
        <strain evidence="3">CCMP1756</strain>
    </source>
</reference>
<evidence type="ECO:0000313" key="5">
    <source>
        <dbReference type="EMBL" id="CAH0372635.1"/>
    </source>
</evidence>
<evidence type="ECO:0000313" key="6">
    <source>
        <dbReference type="Proteomes" id="UP000789595"/>
    </source>
</evidence>
<evidence type="ECO:0000259" key="2">
    <source>
        <dbReference type="Pfam" id="PF18922"/>
    </source>
</evidence>
<accession>A0A6S8V817</accession>
<dbReference type="EMBL" id="HBIW01014450">
    <property type="protein sequence ID" value="CAE0696992.1"/>
    <property type="molecule type" value="Transcribed_RNA"/>
</dbReference>
<dbReference type="Pfam" id="PF18922">
    <property type="entry name" value="DUF5672"/>
    <property type="match status" value="1"/>
</dbReference>
<evidence type="ECO:0000313" key="4">
    <source>
        <dbReference type="EMBL" id="CAE0696992.1"/>
    </source>
</evidence>
<gene>
    <name evidence="3" type="ORF">PCAL00307_LOCUS12425</name>
    <name evidence="4" type="ORF">PCAL00307_LOCUS12428</name>
    <name evidence="5" type="ORF">PECAL_3P26460</name>
</gene>
<feature type="chain" id="PRO_5035584577" description="DUF5672 domain-containing protein" evidence="1">
    <location>
        <begin position="29"/>
        <end position="432"/>
    </location>
</feature>
<dbReference type="InterPro" id="IPR043729">
    <property type="entry name" value="DUF5672"/>
</dbReference>
<name>A0A6S8V817_9STRA</name>
<keyword evidence="6" id="KW-1185">Reference proteome</keyword>
<protein>
    <recommendedName>
        <fullName evidence="2">DUF5672 domain-containing protein</fullName>
    </recommendedName>
</protein>
<evidence type="ECO:0000313" key="3">
    <source>
        <dbReference type="EMBL" id="CAE0696989.1"/>
    </source>
</evidence>
<evidence type="ECO:0000256" key="1">
    <source>
        <dbReference type="SAM" id="SignalP"/>
    </source>
</evidence>
<proteinExistence type="predicted"/>
<dbReference type="EMBL" id="CAKKNE010000003">
    <property type="protein sequence ID" value="CAH0372635.1"/>
    <property type="molecule type" value="Genomic_DNA"/>
</dbReference>
<reference evidence="5" key="2">
    <citation type="submission" date="2021-11" db="EMBL/GenBank/DDBJ databases">
        <authorList>
            <consortium name="Genoscope - CEA"/>
            <person name="William W."/>
        </authorList>
    </citation>
    <scope>NUCLEOTIDE SEQUENCE</scope>
</reference>
<feature type="signal peptide" evidence="1">
    <location>
        <begin position="1"/>
        <end position="28"/>
    </location>
</feature>
<keyword evidence="1" id="KW-0732">Signal</keyword>